<organism evidence="4 5">
    <name type="scientific">Anaeromyxobacter diazotrophicus</name>
    <dbReference type="NCBI Taxonomy" id="2590199"/>
    <lineage>
        <taxon>Bacteria</taxon>
        <taxon>Pseudomonadati</taxon>
        <taxon>Myxococcota</taxon>
        <taxon>Myxococcia</taxon>
        <taxon>Myxococcales</taxon>
        <taxon>Cystobacterineae</taxon>
        <taxon>Anaeromyxobacteraceae</taxon>
        <taxon>Anaeromyxobacter</taxon>
    </lineage>
</organism>
<dbReference type="RefSeq" id="WP_176066352.1">
    <property type="nucleotide sequence ID" value="NZ_BJTG01000006.1"/>
</dbReference>
<sequence>MTRGVLRLAVVGHVEHVTLGRVPALPPPGGIAHLAAPRTFAGGGGGVALLQLAKAPAEVHLFTALGSDEAAGEVAAALRGAAATVHAARRAGPHTRDVVLVTPDGERTIVVVGEPLHPRAEDPLPWELLAACDAVYFTAQDPAALRRCRAARRLVVSARRREALAASGVRADVVVGSAVDPREASRLADYPVPPGALVLTEGPAGGRVERADGTVERFPAPPPARVTGAAYGAGDSFAGALTFFLACGLPVVEACARAGPYGAAVLAGLDPGAAQLPLVLTPA</sequence>
<dbReference type="InterPro" id="IPR029056">
    <property type="entry name" value="Ribokinase-like"/>
</dbReference>
<protein>
    <submittedName>
        <fullName evidence="4">Ribokinase</fullName>
    </submittedName>
</protein>
<evidence type="ECO:0000313" key="4">
    <source>
        <dbReference type="EMBL" id="GEJ58124.1"/>
    </source>
</evidence>
<proteinExistence type="predicted"/>
<keyword evidence="1" id="KW-0808">Transferase</keyword>
<name>A0A7I9VNY0_9BACT</name>
<reference evidence="5" key="1">
    <citation type="journal article" date="2020" name="Appl. Environ. Microbiol.">
        <title>Diazotrophic Anaeromyxobacter Isolates from Soils.</title>
        <authorList>
            <person name="Masuda Y."/>
            <person name="Yamanaka H."/>
            <person name="Xu Z.X."/>
            <person name="Shiratori Y."/>
            <person name="Aono T."/>
            <person name="Amachi S."/>
            <person name="Senoo K."/>
            <person name="Itoh H."/>
        </authorList>
    </citation>
    <scope>NUCLEOTIDE SEQUENCE [LARGE SCALE GENOMIC DNA]</scope>
    <source>
        <strain evidence="5">R267</strain>
    </source>
</reference>
<dbReference type="Pfam" id="PF00294">
    <property type="entry name" value="PfkB"/>
    <property type="match status" value="1"/>
</dbReference>
<dbReference type="SUPFAM" id="SSF53613">
    <property type="entry name" value="Ribokinase-like"/>
    <property type="match status" value="1"/>
</dbReference>
<keyword evidence="2 4" id="KW-0418">Kinase</keyword>
<dbReference type="PANTHER" id="PTHR10584:SF166">
    <property type="entry name" value="RIBOKINASE"/>
    <property type="match status" value="1"/>
</dbReference>
<dbReference type="GO" id="GO:0016301">
    <property type="term" value="F:kinase activity"/>
    <property type="evidence" value="ECO:0007669"/>
    <property type="project" value="UniProtKB-KW"/>
</dbReference>
<feature type="domain" description="Carbohydrate kinase PfkB" evidence="3">
    <location>
        <begin position="183"/>
        <end position="266"/>
    </location>
</feature>
<comment type="caution">
    <text evidence="4">The sequence shown here is derived from an EMBL/GenBank/DDBJ whole genome shotgun (WGS) entry which is preliminary data.</text>
</comment>
<keyword evidence="5" id="KW-1185">Reference proteome</keyword>
<evidence type="ECO:0000313" key="5">
    <source>
        <dbReference type="Proteomes" id="UP000503640"/>
    </source>
</evidence>
<dbReference type="Proteomes" id="UP000503640">
    <property type="component" value="Unassembled WGS sequence"/>
</dbReference>
<dbReference type="PANTHER" id="PTHR10584">
    <property type="entry name" value="SUGAR KINASE"/>
    <property type="match status" value="1"/>
</dbReference>
<dbReference type="InterPro" id="IPR011611">
    <property type="entry name" value="PfkB_dom"/>
</dbReference>
<gene>
    <name evidence="4" type="primary">rbsK</name>
    <name evidence="4" type="ORF">AMYX_28650</name>
</gene>
<dbReference type="EMBL" id="BJTG01000006">
    <property type="protein sequence ID" value="GEJ58124.1"/>
    <property type="molecule type" value="Genomic_DNA"/>
</dbReference>
<evidence type="ECO:0000259" key="3">
    <source>
        <dbReference type="Pfam" id="PF00294"/>
    </source>
</evidence>
<evidence type="ECO:0000256" key="2">
    <source>
        <dbReference type="ARBA" id="ARBA00022777"/>
    </source>
</evidence>
<evidence type="ECO:0000256" key="1">
    <source>
        <dbReference type="ARBA" id="ARBA00022679"/>
    </source>
</evidence>
<dbReference type="Gene3D" id="3.40.1190.20">
    <property type="match status" value="1"/>
</dbReference>
<accession>A0A7I9VNY0</accession>
<dbReference type="AlphaFoldDB" id="A0A7I9VNY0"/>